<feature type="region of interest" description="Disordered" evidence="1">
    <location>
        <begin position="1"/>
        <end position="50"/>
    </location>
</feature>
<proteinExistence type="predicted"/>
<protein>
    <submittedName>
        <fullName evidence="2">Uncharacterized protein</fullName>
    </submittedName>
</protein>
<comment type="caution">
    <text evidence="2">The sequence shown here is derived from an EMBL/GenBank/DDBJ whole genome shotgun (WGS) entry which is preliminary data.</text>
</comment>
<dbReference type="EMBL" id="MU129407">
    <property type="protein sequence ID" value="KAF9503228.1"/>
    <property type="molecule type" value="Genomic_DNA"/>
</dbReference>
<organism evidence="2 3">
    <name type="scientific">Hydnum rufescens UP504</name>
    <dbReference type="NCBI Taxonomy" id="1448309"/>
    <lineage>
        <taxon>Eukaryota</taxon>
        <taxon>Fungi</taxon>
        <taxon>Dikarya</taxon>
        <taxon>Basidiomycota</taxon>
        <taxon>Agaricomycotina</taxon>
        <taxon>Agaricomycetes</taxon>
        <taxon>Cantharellales</taxon>
        <taxon>Hydnaceae</taxon>
        <taxon>Hydnum</taxon>
    </lineage>
</organism>
<accession>A0A9P6DLN0</accession>
<evidence type="ECO:0000313" key="2">
    <source>
        <dbReference type="EMBL" id="KAF9503228.1"/>
    </source>
</evidence>
<feature type="compositionally biased region" description="Basic and acidic residues" evidence="1">
    <location>
        <begin position="20"/>
        <end position="35"/>
    </location>
</feature>
<sequence length="70" mass="7908">MLHAPWGKSEDEFTYLMPGRPERSVQGEDTPDRKTNKPHPGIARRKTTMNPILGEQDKLCFVSDIVSPCP</sequence>
<evidence type="ECO:0000313" key="3">
    <source>
        <dbReference type="Proteomes" id="UP000886523"/>
    </source>
</evidence>
<dbReference type="Proteomes" id="UP000886523">
    <property type="component" value="Unassembled WGS sequence"/>
</dbReference>
<name>A0A9P6DLN0_9AGAM</name>
<gene>
    <name evidence="2" type="ORF">BS47DRAFT_1356380</name>
</gene>
<dbReference type="AlphaFoldDB" id="A0A9P6DLN0"/>
<reference evidence="2" key="1">
    <citation type="journal article" date="2020" name="Nat. Commun.">
        <title>Large-scale genome sequencing of mycorrhizal fungi provides insights into the early evolution of symbiotic traits.</title>
        <authorList>
            <person name="Miyauchi S."/>
            <person name="Kiss E."/>
            <person name="Kuo A."/>
            <person name="Drula E."/>
            <person name="Kohler A."/>
            <person name="Sanchez-Garcia M."/>
            <person name="Morin E."/>
            <person name="Andreopoulos B."/>
            <person name="Barry K.W."/>
            <person name="Bonito G."/>
            <person name="Buee M."/>
            <person name="Carver A."/>
            <person name="Chen C."/>
            <person name="Cichocki N."/>
            <person name="Clum A."/>
            <person name="Culley D."/>
            <person name="Crous P.W."/>
            <person name="Fauchery L."/>
            <person name="Girlanda M."/>
            <person name="Hayes R.D."/>
            <person name="Keri Z."/>
            <person name="LaButti K."/>
            <person name="Lipzen A."/>
            <person name="Lombard V."/>
            <person name="Magnuson J."/>
            <person name="Maillard F."/>
            <person name="Murat C."/>
            <person name="Nolan M."/>
            <person name="Ohm R.A."/>
            <person name="Pangilinan J."/>
            <person name="Pereira M.F."/>
            <person name="Perotto S."/>
            <person name="Peter M."/>
            <person name="Pfister S."/>
            <person name="Riley R."/>
            <person name="Sitrit Y."/>
            <person name="Stielow J.B."/>
            <person name="Szollosi G."/>
            <person name="Zifcakova L."/>
            <person name="Stursova M."/>
            <person name="Spatafora J.W."/>
            <person name="Tedersoo L."/>
            <person name="Vaario L.M."/>
            <person name="Yamada A."/>
            <person name="Yan M."/>
            <person name="Wang P."/>
            <person name="Xu J."/>
            <person name="Bruns T."/>
            <person name="Baldrian P."/>
            <person name="Vilgalys R."/>
            <person name="Dunand C."/>
            <person name="Henrissat B."/>
            <person name="Grigoriev I.V."/>
            <person name="Hibbett D."/>
            <person name="Nagy L.G."/>
            <person name="Martin F.M."/>
        </authorList>
    </citation>
    <scope>NUCLEOTIDE SEQUENCE</scope>
    <source>
        <strain evidence="2">UP504</strain>
    </source>
</reference>
<keyword evidence="3" id="KW-1185">Reference proteome</keyword>
<evidence type="ECO:0000256" key="1">
    <source>
        <dbReference type="SAM" id="MobiDB-lite"/>
    </source>
</evidence>